<evidence type="ECO:0000313" key="10">
    <source>
        <dbReference type="Proteomes" id="UP000593737"/>
    </source>
</evidence>
<feature type="transmembrane region" description="Helical" evidence="6">
    <location>
        <begin position="808"/>
        <end position="835"/>
    </location>
</feature>
<keyword evidence="2" id="KW-1003">Cell membrane</keyword>
<dbReference type="InterPro" id="IPR003838">
    <property type="entry name" value="ABC3_permease_C"/>
</dbReference>
<feature type="domain" description="MacB-like periplasmic core" evidence="8">
    <location>
        <begin position="25"/>
        <end position="212"/>
    </location>
</feature>
<dbReference type="InterPro" id="IPR038766">
    <property type="entry name" value="Membrane_comp_ABC_pdt"/>
</dbReference>
<dbReference type="Pfam" id="PF02687">
    <property type="entry name" value="FtsX"/>
    <property type="match status" value="2"/>
</dbReference>
<feature type="transmembrane region" description="Helical" evidence="6">
    <location>
        <begin position="316"/>
        <end position="338"/>
    </location>
</feature>
<feature type="transmembrane region" description="Helical" evidence="6">
    <location>
        <begin position="462"/>
        <end position="486"/>
    </location>
</feature>
<feature type="domain" description="ABC3 transporter permease C-terminal" evidence="7">
    <location>
        <begin position="769"/>
        <end position="882"/>
    </location>
</feature>
<evidence type="ECO:0000259" key="7">
    <source>
        <dbReference type="Pfam" id="PF02687"/>
    </source>
</evidence>
<organism evidence="9 10">
    <name type="scientific">Candidatus Nitrospira kreftii</name>
    <dbReference type="NCBI Taxonomy" id="2652173"/>
    <lineage>
        <taxon>Bacteria</taxon>
        <taxon>Pseudomonadati</taxon>
        <taxon>Nitrospirota</taxon>
        <taxon>Nitrospiria</taxon>
        <taxon>Nitrospirales</taxon>
        <taxon>Nitrospiraceae</taxon>
        <taxon>Nitrospira</taxon>
    </lineage>
</organism>
<reference evidence="9 10" key="1">
    <citation type="journal article" date="2020" name="ISME J.">
        <title>Enrichment and physiological characterization of a novel comammox Nitrospira indicates ammonium inhibition of complete nitrification.</title>
        <authorList>
            <person name="Sakoula D."/>
            <person name="Koch H."/>
            <person name="Frank J."/>
            <person name="Jetten M.S.M."/>
            <person name="van Kessel M.A.H.J."/>
            <person name="Lucker S."/>
        </authorList>
    </citation>
    <scope>NUCLEOTIDE SEQUENCE [LARGE SCALE GENOMIC DNA]</scope>
    <source>
        <strain evidence="9">Comreactor17</strain>
    </source>
</reference>
<feature type="transmembrane region" description="Helical" evidence="6">
    <location>
        <begin position="437"/>
        <end position="456"/>
    </location>
</feature>
<dbReference type="PANTHER" id="PTHR30287:SF1">
    <property type="entry name" value="INNER MEMBRANE PROTEIN"/>
    <property type="match status" value="1"/>
</dbReference>
<proteinExistence type="predicted"/>
<accession>A0A7S8J1N4</accession>
<evidence type="ECO:0000256" key="3">
    <source>
        <dbReference type="ARBA" id="ARBA00022692"/>
    </source>
</evidence>
<dbReference type="AlphaFoldDB" id="A0A7S8J1N4"/>
<feature type="transmembrane region" description="Helical" evidence="6">
    <location>
        <begin position="272"/>
        <end position="296"/>
    </location>
</feature>
<sequence>MTGFLVKMAWRETRAAWRHFLYFLVCIAIGVGALTGVSLFGTQVERTVTKEARGLLGGDLEIRLSRPISPQGQEVLDSLGMRGIEHTHVSELIAMAARTDPSSGGQSTQIVELKAVEAQYPLYGSLRFEPDTKLGELLRRQDQDCSGHPCFGVVVQESLLIRMALSVGDRLKIGQAQFMITGIVRTEPDRMANAFSLGPRVLMSQEGLRSAELVKVGSRIRERFLLKVPSRMPPEPLRYELRGRLAPDSARVSTYREAQPQLKQSLEQLTRYLGLIGLTALFVGGLGVATSVHAFVREKLNTIAILKTVGADSQTIVLTYGLQALILGLVGSLAGLLIGMVLHLGLPWVIAAVMASDLLDQLGFAGGGMGLSLPPLLKGLALGMLSTLLFTLWPLLTIREVKPARIFRREIASSTPMSSSERTSWWNSWRDLDPIKLVVGIGIGLGLSLLSIWQAASWTVGLLFILAFAAAVLLLGASARAALFAVKKWPRPQELALRQAVGNVIRPGSQAVSITIAIGIGVMVVTTVSLVERSLLAQVGENRPTDSPTFFFIDIQPDQAQGMVRLLRQRSGDPTPQLTPLVRSRLSAVKGEPVTFEPMSEQEEQSEKVAQKEERRRKWFLTREYVLTFLQNLPKDNKVVQGEWWKPEQALSKPLISIEEDAARQLGVTLGDTIELDIQGASITGEISSIRSVEWGNFSTNFFMIVSPGALEGAPHTYVATVRVAPSDEVPLQQAVVGSFPNVTAINIGDVLDSFARVLDRLSLAIRAVALFCVLSGGLVMAAALAATRYRRLYESVILKALGATRGLIARSFALEYAMLGALGGLLGIMLASALSWAVLKTVFDLSWKLQPGVLAMGFIATVTLTLLVGFLSTYRILGHPPLAVLRQE</sequence>
<evidence type="ECO:0000256" key="4">
    <source>
        <dbReference type="ARBA" id="ARBA00022989"/>
    </source>
</evidence>
<feature type="transmembrane region" description="Helical" evidence="6">
    <location>
        <begin position="855"/>
        <end position="878"/>
    </location>
</feature>
<evidence type="ECO:0000313" key="9">
    <source>
        <dbReference type="EMBL" id="QPD06226.1"/>
    </source>
</evidence>
<feature type="transmembrane region" description="Helical" evidence="6">
    <location>
        <begin position="764"/>
        <end position="787"/>
    </location>
</feature>
<dbReference type="GO" id="GO:0005886">
    <property type="term" value="C:plasma membrane"/>
    <property type="evidence" value="ECO:0007669"/>
    <property type="project" value="UniProtKB-SubCell"/>
</dbReference>
<evidence type="ECO:0000256" key="6">
    <source>
        <dbReference type="SAM" id="Phobius"/>
    </source>
</evidence>
<feature type="domain" description="ABC3 transporter permease C-terminal" evidence="7">
    <location>
        <begin position="275"/>
        <end position="401"/>
    </location>
</feature>
<keyword evidence="5 6" id="KW-0472">Membrane</keyword>
<keyword evidence="3 6" id="KW-0812">Transmembrane</keyword>
<protein>
    <recommendedName>
        <fullName evidence="11">FtsX-like permease family protein</fullName>
    </recommendedName>
</protein>
<feature type="transmembrane region" description="Helical" evidence="6">
    <location>
        <begin position="376"/>
        <end position="398"/>
    </location>
</feature>
<dbReference type="Pfam" id="PF12704">
    <property type="entry name" value="MacB_PCD"/>
    <property type="match status" value="1"/>
</dbReference>
<comment type="subcellular location">
    <subcellularLocation>
        <location evidence="1">Cell membrane</location>
        <topology evidence="1">Multi-pass membrane protein</topology>
    </subcellularLocation>
</comment>
<evidence type="ECO:0000256" key="5">
    <source>
        <dbReference type="ARBA" id="ARBA00023136"/>
    </source>
</evidence>
<dbReference type="InterPro" id="IPR025857">
    <property type="entry name" value="MacB_PCD"/>
</dbReference>
<keyword evidence="4 6" id="KW-1133">Transmembrane helix</keyword>
<gene>
    <name evidence="9" type="ORF">Nkreftii_004000</name>
</gene>
<evidence type="ECO:0000256" key="2">
    <source>
        <dbReference type="ARBA" id="ARBA00022475"/>
    </source>
</evidence>
<dbReference type="EMBL" id="CP047423">
    <property type="protein sequence ID" value="QPD06226.1"/>
    <property type="molecule type" value="Genomic_DNA"/>
</dbReference>
<dbReference type="Proteomes" id="UP000593737">
    <property type="component" value="Chromosome"/>
</dbReference>
<dbReference type="KEGG" id="nkf:Nkreftii_004000"/>
<feature type="transmembrane region" description="Helical" evidence="6">
    <location>
        <begin position="20"/>
        <end position="40"/>
    </location>
</feature>
<evidence type="ECO:0008006" key="11">
    <source>
        <dbReference type="Google" id="ProtNLM"/>
    </source>
</evidence>
<name>A0A7S8J1N4_9BACT</name>
<evidence type="ECO:0000256" key="1">
    <source>
        <dbReference type="ARBA" id="ARBA00004651"/>
    </source>
</evidence>
<dbReference type="PANTHER" id="PTHR30287">
    <property type="entry name" value="MEMBRANE COMPONENT OF PREDICTED ABC SUPERFAMILY METABOLITE UPTAKE TRANSPORTER"/>
    <property type="match status" value="1"/>
</dbReference>
<evidence type="ECO:0000259" key="8">
    <source>
        <dbReference type="Pfam" id="PF12704"/>
    </source>
</evidence>
<feature type="transmembrane region" description="Helical" evidence="6">
    <location>
        <begin position="507"/>
        <end position="531"/>
    </location>
</feature>